<evidence type="ECO:0000256" key="9">
    <source>
        <dbReference type="SAM" id="Phobius"/>
    </source>
</evidence>
<protein>
    <recommendedName>
        <fullName evidence="2">histidine kinase</fullName>
        <ecNumber evidence="2">2.7.13.3</ecNumber>
    </recommendedName>
</protein>
<evidence type="ECO:0000256" key="1">
    <source>
        <dbReference type="ARBA" id="ARBA00000085"/>
    </source>
</evidence>
<dbReference type="SUPFAM" id="SSF55874">
    <property type="entry name" value="ATPase domain of HSP90 chaperone/DNA topoisomerase II/histidine kinase"/>
    <property type="match status" value="1"/>
</dbReference>
<feature type="domain" description="Histidine kinase/HSP90-like ATPase" evidence="10">
    <location>
        <begin position="457"/>
        <end position="550"/>
    </location>
</feature>
<dbReference type="InterPro" id="IPR003594">
    <property type="entry name" value="HATPase_dom"/>
</dbReference>
<evidence type="ECO:0000256" key="5">
    <source>
        <dbReference type="ARBA" id="ARBA00022741"/>
    </source>
</evidence>
<comment type="caution">
    <text evidence="12">The sequence shown here is derived from an EMBL/GenBank/DDBJ whole genome shotgun (WGS) entry which is preliminary data.</text>
</comment>
<gene>
    <name evidence="12" type="ORF">ACFPM7_26555</name>
</gene>
<evidence type="ECO:0000256" key="7">
    <source>
        <dbReference type="ARBA" id="ARBA00022840"/>
    </source>
</evidence>
<dbReference type="InterPro" id="IPR050482">
    <property type="entry name" value="Sensor_HK_TwoCompSys"/>
</dbReference>
<dbReference type="PANTHER" id="PTHR24421">
    <property type="entry name" value="NITRATE/NITRITE SENSOR PROTEIN NARX-RELATED"/>
    <property type="match status" value="1"/>
</dbReference>
<feature type="transmembrane region" description="Helical" evidence="9">
    <location>
        <begin position="167"/>
        <end position="187"/>
    </location>
</feature>
<feature type="transmembrane region" description="Helical" evidence="9">
    <location>
        <begin position="137"/>
        <end position="155"/>
    </location>
</feature>
<keyword evidence="9" id="KW-0472">Membrane</keyword>
<evidence type="ECO:0000256" key="6">
    <source>
        <dbReference type="ARBA" id="ARBA00022777"/>
    </source>
</evidence>
<dbReference type="Gene3D" id="3.30.565.10">
    <property type="entry name" value="Histidine kinase-like ATPase, C-terminal domain"/>
    <property type="match status" value="1"/>
</dbReference>
<evidence type="ECO:0000256" key="8">
    <source>
        <dbReference type="ARBA" id="ARBA00023012"/>
    </source>
</evidence>
<keyword evidence="13" id="KW-1185">Reference proteome</keyword>
<accession>A0ABW0EXI3</accession>
<dbReference type="Proteomes" id="UP001596157">
    <property type="component" value="Unassembled WGS sequence"/>
</dbReference>
<evidence type="ECO:0000313" key="13">
    <source>
        <dbReference type="Proteomes" id="UP001596157"/>
    </source>
</evidence>
<dbReference type="CDD" id="cd16917">
    <property type="entry name" value="HATPase_UhpB-NarQ-NarX-like"/>
    <property type="match status" value="1"/>
</dbReference>
<proteinExistence type="predicted"/>
<evidence type="ECO:0000256" key="3">
    <source>
        <dbReference type="ARBA" id="ARBA00022553"/>
    </source>
</evidence>
<feature type="transmembrane region" description="Helical" evidence="9">
    <location>
        <begin position="220"/>
        <end position="241"/>
    </location>
</feature>
<keyword evidence="9" id="KW-1133">Transmembrane helix</keyword>
<keyword evidence="8" id="KW-0902">Two-component regulatory system</keyword>
<dbReference type="EC" id="2.7.13.3" evidence="2"/>
<evidence type="ECO:0000259" key="10">
    <source>
        <dbReference type="Pfam" id="PF02518"/>
    </source>
</evidence>
<dbReference type="RefSeq" id="WP_378250529.1">
    <property type="nucleotide sequence ID" value="NZ_JBHSKF010000018.1"/>
</dbReference>
<feature type="domain" description="Signal transduction histidine kinase subgroup 3 dimerisation and phosphoacceptor" evidence="11">
    <location>
        <begin position="345"/>
        <end position="408"/>
    </location>
</feature>
<organism evidence="12 13">
    <name type="scientific">Actinokineospora guangxiensis</name>
    <dbReference type="NCBI Taxonomy" id="1490288"/>
    <lineage>
        <taxon>Bacteria</taxon>
        <taxon>Bacillati</taxon>
        <taxon>Actinomycetota</taxon>
        <taxon>Actinomycetes</taxon>
        <taxon>Pseudonocardiales</taxon>
        <taxon>Pseudonocardiaceae</taxon>
        <taxon>Actinokineospora</taxon>
    </lineage>
</organism>
<feature type="transmembrane region" description="Helical" evidence="9">
    <location>
        <begin position="107"/>
        <end position="125"/>
    </location>
</feature>
<feature type="transmembrane region" description="Helical" evidence="9">
    <location>
        <begin position="193"/>
        <end position="213"/>
    </location>
</feature>
<dbReference type="PANTHER" id="PTHR24421:SF10">
    <property type="entry name" value="NITRATE_NITRITE SENSOR PROTEIN NARQ"/>
    <property type="match status" value="1"/>
</dbReference>
<dbReference type="GO" id="GO:0016301">
    <property type="term" value="F:kinase activity"/>
    <property type="evidence" value="ECO:0007669"/>
    <property type="project" value="UniProtKB-KW"/>
</dbReference>
<keyword evidence="3" id="KW-0597">Phosphoprotein</keyword>
<name>A0ABW0EXI3_9PSEU</name>
<keyword evidence="5" id="KW-0547">Nucleotide-binding</keyword>
<keyword evidence="7" id="KW-0067">ATP-binding</keyword>
<dbReference type="Pfam" id="PF07730">
    <property type="entry name" value="HisKA_3"/>
    <property type="match status" value="1"/>
</dbReference>
<dbReference type="InterPro" id="IPR036890">
    <property type="entry name" value="HATPase_C_sf"/>
</dbReference>
<keyword evidence="4" id="KW-0808">Transferase</keyword>
<reference evidence="13" key="1">
    <citation type="journal article" date="2019" name="Int. J. Syst. Evol. Microbiol.">
        <title>The Global Catalogue of Microorganisms (GCM) 10K type strain sequencing project: providing services to taxonomists for standard genome sequencing and annotation.</title>
        <authorList>
            <consortium name="The Broad Institute Genomics Platform"/>
            <consortium name="The Broad Institute Genome Sequencing Center for Infectious Disease"/>
            <person name="Wu L."/>
            <person name="Ma J."/>
        </authorList>
    </citation>
    <scope>NUCLEOTIDE SEQUENCE [LARGE SCALE GENOMIC DNA]</scope>
    <source>
        <strain evidence="13">CCUG 59778</strain>
    </source>
</reference>
<feature type="transmembrane region" description="Helical" evidence="9">
    <location>
        <begin position="80"/>
        <end position="102"/>
    </location>
</feature>
<evidence type="ECO:0000313" key="12">
    <source>
        <dbReference type="EMBL" id="MFC5290631.1"/>
    </source>
</evidence>
<feature type="transmembrane region" description="Helical" evidence="9">
    <location>
        <begin position="279"/>
        <end position="299"/>
    </location>
</feature>
<evidence type="ECO:0000256" key="4">
    <source>
        <dbReference type="ARBA" id="ARBA00022679"/>
    </source>
</evidence>
<keyword evidence="9" id="KW-0812">Transmembrane</keyword>
<feature type="transmembrane region" description="Helical" evidence="9">
    <location>
        <begin position="247"/>
        <end position="267"/>
    </location>
</feature>
<evidence type="ECO:0000259" key="11">
    <source>
        <dbReference type="Pfam" id="PF07730"/>
    </source>
</evidence>
<dbReference type="Gene3D" id="1.20.5.1930">
    <property type="match status" value="1"/>
</dbReference>
<sequence length="554" mass="57655">MDTVATVRRWMAGLLAVAYLFDLATNTGHGAPTLLLPLPLVAAVFLALYQPVLGALAGAGAVVATSAALWWLGVSGFGSATLMGFSAAEALAGMALIAVVVWRASRVVAVLGVIVLLGAAALSVLLRSSSWYLEADWLPVGLVVSIGTGAALRLGRGDSPLRQFLRAQWPVALALALTMMVDAGTTVDIEDLRLYAALPLLAAAATALCAVLGPRDPVRWTLTAAGIVLMAAAAVVLLAQVVEVRPIYWQPPFTIIGAHMVLVAYVVRYADRTRATVSVVALVGADLLAVIALMTGTRGMPDRDLLLTALLLLLVAVATGQYFGSRDRARNQSVRVAVTGAQQAERMALARELHDVVAHHVTGIVVQAQAAQLVADPVRTAEALGRIERSGTEALAAMRMLVGSMRGAQAGDSGAADAATADLEADLRAVVEGYTGPEVHLQLSLPDTLPPEAGRTVLRIVQEALTNVTKHAADAERVLVSIEPVGGETGGELRVRVSDDAAAARVRPPGGSGGYGLVGMRERVELLGGTFSAGPGDHAGWTVDARFPLRKDRL</sequence>
<evidence type="ECO:0000256" key="2">
    <source>
        <dbReference type="ARBA" id="ARBA00012438"/>
    </source>
</evidence>
<keyword evidence="6 12" id="KW-0418">Kinase</keyword>
<dbReference type="Pfam" id="PF02518">
    <property type="entry name" value="HATPase_c"/>
    <property type="match status" value="1"/>
</dbReference>
<dbReference type="InterPro" id="IPR011712">
    <property type="entry name" value="Sig_transdc_His_kin_sub3_dim/P"/>
</dbReference>
<feature type="transmembrane region" description="Helical" evidence="9">
    <location>
        <begin position="56"/>
        <end position="74"/>
    </location>
</feature>
<feature type="transmembrane region" description="Helical" evidence="9">
    <location>
        <begin position="305"/>
        <end position="323"/>
    </location>
</feature>
<dbReference type="EMBL" id="JBHSKF010000018">
    <property type="protein sequence ID" value="MFC5290631.1"/>
    <property type="molecule type" value="Genomic_DNA"/>
</dbReference>
<comment type="catalytic activity">
    <reaction evidence="1">
        <text>ATP + protein L-histidine = ADP + protein N-phospho-L-histidine.</text>
        <dbReference type="EC" id="2.7.13.3"/>
    </reaction>
</comment>